<comment type="similarity">
    <text evidence="2">Belongs to the cathelicidin family.</text>
</comment>
<feature type="signal peptide" evidence="7">
    <location>
        <begin position="1"/>
        <end position="22"/>
    </location>
</feature>
<evidence type="ECO:0000256" key="1">
    <source>
        <dbReference type="ARBA" id="ARBA00004613"/>
    </source>
</evidence>
<dbReference type="PROSITE" id="PS00947">
    <property type="entry name" value="CATHELICIDINS_2"/>
    <property type="match status" value="1"/>
</dbReference>
<dbReference type="Proteomes" id="UP000824540">
    <property type="component" value="Unassembled WGS sequence"/>
</dbReference>
<evidence type="ECO:0000313" key="9">
    <source>
        <dbReference type="Proteomes" id="UP000824540"/>
    </source>
</evidence>
<organism evidence="8 9">
    <name type="scientific">Albula glossodonta</name>
    <name type="common">roundjaw bonefish</name>
    <dbReference type="NCBI Taxonomy" id="121402"/>
    <lineage>
        <taxon>Eukaryota</taxon>
        <taxon>Metazoa</taxon>
        <taxon>Chordata</taxon>
        <taxon>Craniata</taxon>
        <taxon>Vertebrata</taxon>
        <taxon>Euteleostomi</taxon>
        <taxon>Actinopterygii</taxon>
        <taxon>Neopterygii</taxon>
        <taxon>Teleostei</taxon>
        <taxon>Albuliformes</taxon>
        <taxon>Albulidae</taxon>
        <taxon>Albula</taxon>
    </lineage>
</organism>
<evidence type="ECO:0000256" key="2">
    <source>
        <dbReference type="ARBA" id="ARBA00005320"/>
    </source>
</evidence>
<keyword evidence="7" id="KW-0732">Signal</keyword>
<dbReference type="Pfam" id="PF00666">
    <property type="entry name" value="Cathelicidins"/>
    <property type="match status" value="1"/>
</dbReference>
<dbReference type="InterPro" id="IPR046350">
    <property type="entry name" value="Cystatin_sf"/>
</dbReference>
<evidence type="ECO:0000313" key="8">
    <source>
        <dbReference type="EMBL" id="KAG9355827.1"/>
    </source>
</evidence>
<dbReference type="InterPro" id="IPR001894">
    <property type="entry name" value="Cathelicidin-like"/>
</dbReference>
<name>A0A8T2PWL0_9TELE</name>
<proteinExistence type="inferred from homology"/>
<dbReference type="AlphaFoldDB" id="A0A8T2PWL0"/>
<dbReference type="InterPro" id="IPR018216">
    <property type="entry name" value="Cathelicidin_CS"/>
</dbReference>
<dbReference type="PANTHER" id="PTHR10206:SF0">
    <property type="entry name" value="CATHELICIDIN B1-RELATED"/>
    <property type="match status" value="1"/>
</dbReference>
<dbReference type="OrthoDB" id="8740019at2759"/>
<comment type="caution">
    <text evidence="8">The sequence shown here is derived from an EMBL/GenBank/DDBJ whole genome shotgun (WGS) entry which is preliminary data.</text>
</comment>
<keyword evidence="3" id="KW-0964">Secreted</keyword>
<dbReference type="PANTHER" id="PTHR10206">
    <property type="entry name" value="CATHELICIDIN"/>
    <property type="match status" value="1"/>
</dbReference>
<gene>
    <name evidence="8" type="ORF">JZ751_000669</name>
</gene>
<dbReference type="EMBL" id="JAFBMS010000001">
    <property type="protein sequence ID" value="KAG9355827.1"/>
    <property type="molecule type" value="Genomic_DNA"/>
</dbReference>
<keyword evidence="4" id="KW-0929">Antimicrobial</keyword>
<keyword evidence="5" id="KW-0044">Antibiotic</keyword>
<dbReference type="GO" id="GO:0005615">
    <property type="term" value="C:extracellular space"/>
    <property type="evidence" value="ECO:0007669"/>
    <property type="project" value="TreeGrafter"/>
</dbReference>
<dbReference type="SUPFAM" id="SSF54403">
    <property type="entry name" value="Cystatin/monellin"/>
    <property type="match status" value="1"/>
</dbReference>
<dbReference type="Gene3D" id="3.10.450.10">
    <property type="match status" value="1"/>
</dbReference>
<evidence type="ECO:0000256" key="7">
    <source>
        <dbReference type="SAM" id="SignalP"/>
    </source>
</evidence>
<evidence type="ECO:0000256" key="4">
    <source>
        <dbReference type="ARBA" id="ARBA00022529"/>
    </source>
</evidence>
<comment type="subcellular location">
    <subcellularLocation>
        <location evidence="1">Secreted</location>
    </subcellularLocation>
</comment>
<keyword evidence="6" id="KW-1015">Disulfide bond</keyword>
<feature type="chain" id="PRO_5035904024" evidence="7">
    <location>
        <begin position="23"/>
        <end position="152"/>
    </location>
</feature>
<dbReference type="GO" id="GO:0042742">
    <property type="term" value="P:defense response to bacterium"/>
    <property type="evidence" value="ECO:0007669"/>
    <property type="project" value="UniProtKB-KW"/>
</dbReference>
<protein>
    <submittedName>
        <fullName evidence="8">Uncharacterized protein</fullName>
    </submittedName>
</protein>
<keyword evidence="9" id="KW-1185">Reference proteome</keyword>
<evidence type="ECO:0000256" key="5">
    <source>
        <dbReference type="ARBA" id="ARBA00023022"/>
    </source>
</evidence>
<reference evidence="8" key="1">
    <citation type="thesis" date="2021" institute="BYU ScholarsArchive" country="Provo, UT, USA">
        <title>Applications of and Algorithms for Genome Assembly and Genomic Analyses with an Emphasis on Marine Teleosts.</title>
        <authorList>
            <person name="Pickett B.D."/>
        </authorList>
    </citation>
    <scope>NUCLEOTIDE SEQUENCE</scope>
    <source>
        <strain evidence="8">HI-2016</strain>
    </source>
</reference>
<accession>A0A8T2PWL0</accession>
<sequence length="152" mass="16778">MKGSAGSLLLLSLTALVSMTLASSVLTFSDILARATIDFNQKSQEMKAFGPPKKSPLRSMSVFEPGDGSVMIKTITFTLKETVCPKSEDYLKDECVFKENGSLKKCTSTATILKSQPREVASLTVSCQEVTDPEERKELSEPPSWTKWFSNW</sequence>
<evidence type="ECO:0000256" key="6">
    <source>
        <dbReference type="ARBA" id="ARBA00023157"/>
    </source>
</evidence>
<evidence type="ECO:0000256" key="3">
    <source>
        <dbReference type="ARBA" id="ARBA00022525"/>
    </source>
</evidence>